<feature type="chain" id="PRO_5020809401" description="Formin-like protein" evidence="5">
    <location>
        <begin position="25"/>
        <end position="961"/>
    </location>
</feature>
<gene>
    <name evidence="7" type="ORF">TEA_018885</name>
</gene>
<dbReference type="GO" id="GO:0051015">
    <property type="term" value="F:actin filament binding"/>
    <property type="evidence" value="ECO:0007669"/>
    <property type="project" value="InterPro"/>
</dbReference>
<protein>
    <recommendedName>
        <fullName evidence="2">Formin-like protein</fullName>
    </recommendedName>
</protein>
<evidence type="ECO:0000256" key="4">
    <source>
        <dbReference type="SAM" id="Phobius"/>
    </source>
</evidence>
<keyword evidence="4" id="KW-0472">Membrane</keyword>
<evidence type="ECO:0000313" key="8">
    <source>
        <dbReference type="Proteomes" id="UP000306102"/>
    </source>
</evidence>
<dbReference type="Gene3D" id="1.20.58.2220">
    <property type="entry name" value="Formin, FH2 domain"/>
    <property type="match status" value="1"/>
</dbReference>
<evidence type="ECO:0000256" key="2">
    <source>
        <dbReference type="RuleBase" id="RU361260"/>
    </source>
</evidence>
<dbReference type="SUPFAM" id="SSF81995">
    <property type="entry name" value="beta-sandwich domain of Sec23/24"/>
    <property type="match status" value="1"/>
</dbReference>
<comment type="caution">
    <text evidence="7">The sequence shown here is derived from an EMBL/GenBank/DDBJ whole genome shotgun (WGS) entry which is preliminary data.</text>
</comment>
<dbReference type="Pfam" id="PF02181">
    <property type="entry name" value="FH2"/>
    <property type="match status" value="1"/>
</dbReference>
<dbReference type="EMBL" id="SDRB02011084">
    <property type="protein sequence ID" value="THG02958.1"/>
    <property type="molecule type" value="Genomic_DNA"/>
</dbReference>
<feature type="domain" description="FH2" evidence="6">
    <location>
        <begin position="496"/>
        <end position="928"/>
    </location>
</feature>
<feature type="compositionally biased region" description="Pro residues" evidence="3">
    <location>
        <begin position="399"/>
        <end position="436"/>
    </location>
</feature>
<feature type="compositionally biased region" description="Pro residues" evidence="3">
    <location>
        <begin position="377"/>
        <end position="392"/>
    </location>
</feature>
<evidence type="ECO:0000259" key="6">
    <source>
        <dbReference type="PROSITE" id="PS51444"/>
    </source>
</evidence>
<keyword evidence="4" id="KW-0812">Transmembrane</keyword>
<reference evidence="7 8" key="1">
    <citation type="journal article" date="2018" name="Proc. Natl. Acad. Sci. U.S.A.">
        <title>Draft genome sequence of Camellia sinensis var. sinensis provides insights into the evolution of the tea genome and tea quality.</title>
        <authorList>
            <person name="Wei C."/>
            <person name="Yang H."/>
            <person name="Wang S."/>
            <person name="Zhao J."/>
            <person name="Liu C."/>
            <person name="Gao L."/>
            <person name="Xia E."/>
            <person name="Lu Y."/>
            <person name="Tai Y."/>
            <person name="She G."/>
            <person name="Sun J."/>
            <person name="Cao H."/>
            <person name="Tong W."/>
            <person name="Gao Q."/>
            <person name="Li Y."/>
            <person name="Deng W."/>
            <person name="Jiang X."/>
            <person name="Wang W."/>
            <person name="Chen Q."/>
            <person name="Zhang S."/>
            <person name="Li H."/>
            <person name="Wu J."/>
            <person name="Wang P."/>
            <person name="Li P."/>
            <person name="Shi C."/>
            <person name="Zheng F."/>
            <person name="Jian J."/>
            <person name="Huang B."/>
            <person name="Shan D."/>
            <person name="Shi M."/>
            <person name="Fang C."/>
            <person name="Yue Y."/>
            <person name="Li F."/>
            <person name="Li D."/>
            <person name="Wei S."/>
            <person name="Han B."/>
            <person name="Jiang C."/>
            <person name="Yin Y."/>
            <person name="Xia T."/>
            <person name="Zhang Z."/>
            <person name="Bennetzen J.L."/>
            <person name="Zhao S."/>
            <person name="Wan X."/>
        </authorList>
    </citation>
    <scope>NUCLEOTIDE SEQUENCE [LARGE SCALE GENOMIC DNA]</scope>
    <source>
        <strain evidence="8">cv. Shuchazao</strain>
        <tissue evidence="7">Leaf</tissue>
    </source>
</reference>
<feature type="compositionally biased region" description="Basic and acidic residues" evidence="3">
    <location>
        <begin position="935"/>
        <end position="953"/>
    </location>
</feature>
<dbReference type="InterPro" id="IPR015425">
    <property type="entry name" value="FH2_Formin"/>
</dbReference>
<name>A0A4S4DJB4_CAMSN</name>
<feature type="region of interest" description="Disordered" evidence="3">
    <location>
        <begin position="910"/>
        <end position="961"/>
    </location>
</feature>
<feature type="region of interest" description="Disordered" evidence="3">
    <location>
        <begin position="369"/>
        <end position="502"/>
    </location>
</feature>
<feature type="compositionally biased region" description="Basic and acidic residues" evidence="3">
    <location>
        <begin position="910"/>
        <end position="924"/>
    </location>
</feature>
<dbReference type="InterPro" id="IPR027643">
    <property type="entry name" value="Formin-like_plant"/>
</dbReference>
<keyword evidence="4" id="KW-1133">Transmembrane helix</keyword>
<evidence type="ECO:0000313" key="7">
    <source>
        <dbReference type="EMBL" id="THG02958.1"/>
    </source>
</evidence>
<dbReference type="Proteomes" id="UP000306102">
    <property type="component" value="Unassembled WGS sequence"/>
</dbReference>
<comment type="similarity">
    <text evidence="1">Belongs to the formin-like family. Class-I subfamily.</text>
</comment>
<feature type="transmembrane region" description="Helical" evidence="4">
    <location>
        <begin position="254"/>
        <end position="278"/>
    </location>
</feature>
<accession>A0A4S4DJB4</accession>
<feature type="signal peptide" evidence="5">
    <location>
        <begin position="1"/>
        <end position="24"/>
    </location>
</feature>
<proteinExistence type="inferred from homology"/>
<keyword evidence="8" id="KW-1185">Reference proteome</keyword>
<dbReference type="PANTHER" id="PTHR23213:SF269">
    <property type="entry name" value="FORMIN-LIKE PROTEIN 5"/>
    <property type="match status" value="1"/>
</dbReference>
<evidence type="ECO:0000256" key="1">
    <source>
        <dbReference type="ARBA" id="ARBA00025793"/>
    </source>
</evidence>
<feature type="compositionally biased region" description="Pro residues" evidence="3">
    <location>
        <begin position="443"/>
        <end position="452"/>
    </location>
</feature>
<feature type="compositionally biased region" description="Pro residues" evidence="3">
    <location>
        <begin position="459"/>
        <end position="475"/>
    </location>
</feature>
<sequence>MGVKGVLCFIVFALLFFAFAAVDSEGKRGEEELSLDNQLYSAFGGLNDDLLVLLGSKEVKPCMDFKVLVVFVLIPLQMRKQMLISDEIMLLQAVQLWVHCEVELLNAEEAVEDLELYVPEEKYGINNGIISSSTLLAKEDIQKAILVLHPQGKRTLLDCLRKNNIPYLVSGEESHTKNWYTKYLEFLFARTDAHRQRQLLQSFAPAPASAPTVESAKLKPVSSISKVPDSVRSSATLNSATITQSNKQDSIHQAVVIAVVVTAAVTFVFAALVFSCYYRSHSGLGRNNEKPLLSLSLSSSHKSSSAFGSSINKGELNNQSFNTSLNNNKMASSLDDKFYVLESDILNASKADTQSLGTIADAAKISAEASAHISPSSPKPPPGLPPLKPPPGRVDHSTPEPPPLKPPPGKAAPPSQPPPGSPQAPPPTGPPPPPIPSSIKIGPRPPPPPPIPSGIKTGPRPPPPPKSGVPPPRPPTIGLKLSPLGSNHPSGTAGEGGEADSTKTKLKPFFWDKVLTNPDHSMVWHELKSGSFQFNEEMIETLFGYAPPEKNKNDPKKEASSKHPAMQYIQLIESKKAQNLSILLRALNVTTEEVCDALQEGNELPSELLQTLLKMAPTSEEELKLRLFSGELSRLGPADRFLKALVDIPFAFRRLETLLFMCTLQEDATIIKESFTTFEAACTELKKSRLFLKLLEAVLKTGNRMNDGTFRGGAHAFKLDTLLKLSDVKGTDGKTTLLHFVVQEIIRSEGVRAARVARESQSMSSIRSEDLLEDALHNSEDEFRSLGLQVISGLSSELKNVKKAAVLDGDILTGNVAKLGHQLVKARDFLNSDMKNIDEGSGFNQVLKNFVQNAEIDIMSLLEDENRIMTLVQSTADYFHGNAGKDEGLRLFIIVRDFLIMLDKACKDIKDLPKKPNRTPKREGSTVPPSPDPHQSPDLRQRLFPAIKDRRMDYSSSDDDL</sequence>
<dbReference type="SUPFAM" id="SSF101447">
    <property type="entry name" value="Formin homology 2 domain (FH2 domain)"/>
    <property type="match status" value="1"/>
</dbReference>
<dbReference type="AlphaFoldDB" id="A0A4S4DJB4"/>
<evidence type="ECO:0000256" key="5">
    <source>
        <dbReference type="SAM" id="SignalP"/>
    </source>
</evidence>
<keyword evidence="5" id="KW-0732">Signal</keyword>
<dbReference type="PANTHER" id="PTHR23213">
    <property type="entry name" value="FORMIN-RELATED"/>
    <property type="match status" value="1"/>
</dbReference>
<dbReference type="SMART" id="SM00498">
    <property type="entry name" value="FH2"/>
    <property type="match status" value="1"/>
</dbReference>
<dbReference type="STRING" id="542762.A0A4S4DJB4"/>
<organism evidence="7 8">
    <name type="scientific">Camellia sinensis var. sinensis</name>
    <name type="common">China tea</name>
    <dbReference type="NCBI Taxonomy" id="542762"/>
    <lineage>
        <taxon>Eukaryota</taxon>
        <taxon>Viridiplantae</taxon>
        <taxon>Streptophyta</taxon>
        <taxon>Embryophyta</taxon>
        <taxon>Tracheophyta</taxon>
        <taxon>Spermatophyta</taxon>
        <taxon>Magnoliopsida</taxon>
        <taxon>eudicotyledons</taxon>
        <taxon>Gunneridae</taxon>
        <taxon>Pentapetalae</taxon>
        <taxon>asterids</taxon>
        <taxon>Ericales</taxon>
        <taxon>Theaceae</taxon>
        <taxon>Camellia</taxon>
    </lineage>
</organism>
<dbReference type="InterPro" id="IPR042201">
    <property type="entry name" value="FH2_Formin_sf"/>
</dbReference>
<evidence type="ECO:0000256" key="3">
    <source>
        <dbReference type="SAM" id="MobiDB-lite"/>
    </source>
</evidence>
<dbReference type="GO" id="GO:0045010">
    <property type="term" value="P:actin nucleation"/>
    <property type="evidence" value="ECO:0007669"/>
    <property type="project" value="InterPro"/>
</dbReference>
<dbReference type="PROSITE" id="PS51444">
    <property type="entry name" value="FH2"/>
    <property type="match status" value="1"/>
</dbReference>